<organism evidence="6 7">
    <name type="scientific">Alkalihalobacterium chitinilyticum</name>
    <dbReference type="NCBI Taxonomy" id="2980103"/>
    <lineage>
        <taxon>Bacteria</taxon>
        <taxon>Bacillati</taxon>
        <taxon>Bacillota</taxon>
        <taxon>Bacilli</taxon>
        <taxon>Bacillales</taxon>
        <taxon>Bacillaceae</taxon>
        <taxon>Alkalihalobacterium</taxon>
    </lineage>
</organism>
<accession>A0ABT5VI45</accession>
<evidence type="ECO:0000313" key="7">
    <source>
        <dbReference type="Proteomes" id="UP001148125"/>
    </source>
</evidence>
<proteinExistence type="predicted"/>
<evidence type="ECO:0000256" key="4">
    <source>
        <dbReference type="ARBA" id="ARBA00032875"/>
    </source>
</evidence>
<keyword evidence="1" id="KW-0436">Ligase</keyword>
<protein>
    <recommendedName>
        <fullName evidence="4">Acyl-CoA synthetase</fullName>
    </recommendedName>
</protein>
<evidence type="ECO:0000259" key="5">
    <source>
        <dbReference type="Pfam" id="PF00501"/>
    </source>
</evidence>
<name>A0ABT5VI45_9BACI</name>
<gene>
    <name evidence="6" type="ORF">N7Z68_16335</name>
</gene>
<dbReference type="Pfam" id="PF23562">
    <property type="entry name" value="AMP-binding_C_3"/>
    <property type="match status" value="1"/>
</dbReference>
<dbReference type="EMBL" id="JAOTPO010000012">
    <property type="protein sequence ID" value="MDE5414930.1"/>
    <property type="molecule type" value="Genomic_DNA"/>
</dbReference>
<sequence length="633" mass="71163">MSKEKTLPHLLIERGTKMGNQVALRQKELGIWNEISWADYLENVRTLSIGLASELDVKKGDKVAILGDNRPQWLYSQLAAQSLGAIVIGIYQEATGDELIYYLNHCDAKIVVAEDQEQVDKLLEIEELIPNVEKIIYYNDKSLRTYKNEKLLYMRELQKAGETLTQKEPDFFNKKAEQVFGDDVAIISYTSGSTGDPKGVMLTHNNLISAAKSLAEVDPVAEKDDYLSFLPLAWIGEQVMSVTMSLCKGNTINFPEQPTTVLTDLREIGPHSLFAPPRTYENIISRFKLRIDGATWFKRKVYNFFKPFGDKMADAKLKQEPISLPAKIMYGLGDFLVFSAIRDHLGLSRIKRAYNNGAPLGEEAIHFFHSLGVNLKQCYGASEVCGISLVQRDGDLNQSSVGLPLPNTEVKISNENEVLIKSSSQFVGYYKEASDHVSGTDGWVSLGDHGDIDDKGHLHIKDQANSIFTTQNGETIAPSYFENKLKNSRFIKEALVYGKDKPYLVSMINIDMANVGRWAEKNQIVYTTFADLSIKKEVLQLIEKEVASIMKDIKSETRIKKIVIFNKELDADDGELTRTQKIRRGYLEDKYESLLEGLYSSNGQVSLTYNNGNQSDVNTNLEVIDLDTNKEVA</sequence>
<evidence type="ECO:0000256" key="1">
    <source>
        <dbReference type="ARBA" id="ARBA00022598"/>
    </source>
</evidence>
<dbReference type="InterPro" id="IPR020845">
    <property type="entry name" value="AMP-binding_CS"/>
</dbReference>
<comment type="caution">
    <text evidence="6">The sequence shown here is derived from an EMBL/GenBank/DDBJ whole genome shotgun (WGS) entry which is preliminary data.</text>
</comment>
<feature type="domain" description="AMP-dependent synthetase/ligase" evidence="5">
    <location>
        <begin position="17"/>
        <end position="429"/>
    </location>
</feature>
<evidence type="ECO:0000256" key="3">
    <source>
        <dbReference type="ARBA" id="ARBA00023098"/>
    </source>
</evidence>
<dbReference type="PANTHER" id="PTHR43272">
    <property type="entry name" value="LONG-CHAIN-FATTY-ACID--COA LIGASE"/>
    <property type="match status" value="1"/>
</dbReference>
<dbReference type="InterPro" id="IPR000873">
    <property type="entry name" value="AMP-dep_synth/lig_dom"/>
</dbReference>
<dbReference type="PANTHER" id="PTHR43272:SF32">
    <property type="entry name" value="AMP-DEPENDENT SYNTHETASE_LIGASE DOMAIN-CONTAINING PROTEIN"/>
    <property type="match status" value="1"/>
</dbReference>
<keyword evidence="2" id="KW-0276">Fatty acid metabolism</keyword>
<dbReference type="Proteomes" id="UP001148125">
    <property type="component" value="Unassembled WGS sequence"/>
</dbReference>
<dbReference type="SUPFAM" id="SSF56801">
    <property type="entry name" value="Acetyl-CoA synthetase-like"/>
    <property type="match status" value="1"/>
</dbReference>
<dbReference type="InterPro" id="IPR042099">
    <property type="entry name" value="ANL_N_sf"/>
</dbReference>
<dbReference type="Gene3D" id="3.40.50.12780">
    <property type="entry name" value="N-terminal domain of ligase-like"/>
    <property type="match status" value="1"/>
</dbReference>
<evidence type="ECO:0000313" key="6">
    <source>
        <dbReference type="EMBL" id="MDE5414930.1"/>
    </source>
</evidence>
<keyword evidence="7" id="KW-1185">Reference proteome</keyword>
<dbReference type="PROSITE" id="PS00455">
    <property type="entry name" value="AMP_BINDING"/>
    <property type="match status" value="1"/>
</dbReference>
<reference evidence="6" key="1">
    <citation type="submission" date="2024-05" db="EMBL/GenBank/DDBJ databases">
        <title>Alkalihalobacillus sp. strain MEB203 novel alkaliphilic bacterium from Lonar Lake, India.</title>
        <authorList>
            <person name="Joshi A."/>
            <person name="Thite S."/>
            <person name="Mengade P."/>
        </authorList>
    </citation>
    <scope>NUCLEOTIDE SEQUENCE</scope>
    <source>
        <strain evidence="6">MEB 203</strain>
    </source>
</reference>
<dbReference type="RefSeq" id="WP_275119539.1">
    <property type="nucleotide sequence ID" value="NZ_JAOTPO010000012.1"/>
</dbReference>
<keyword evidence="3" id="KW-0443">Lipid metabolism</keyword>
<dbReference type="Pfam" id="PF00501">
    <property type="entry name" value="AMP-binding"/>
    <property type="match status" value="1"/>
</dbReference>
<evidence type="ECO:0000256" key="2">
    <source>
        <dbReference type="ARBA" id="ARBA00022832"/>
    </source>
</evidence>